<evidence type="ECO:0000313" key="6">
    <source>
        <dbReference type="Proteomes" id="UP000237423"/>
    </source>
</evidence>
<accession>A0A1Z4BZI9</accession>
<dbReference type="Pfam" id="PF16785">
    <property type="entry name" value="SMBP"/>
    <property type="match status" value="1"/>
</dbReference>
<reference evidence="3 5" key="1">
    <citation type="submission" date="2017-06" db="EMBL/GenBank/DDBJ databases">
        <title>Genome Sequencing of the methanotroph Methylovulum psychrotolerants str. HV10-M2 isolated from a high-altitude environment.</title>
        <authorList>
            <person name="Mateos-Rivera A."/>
        </authorList>
    </citation>
    <scope>NUCLEOTIDE SEQUENCE [LARGE SCALE GENOMIC DNA]</scope>
    <source>
        <strain evidence="3 5">HV10_M2</strain>
    </source>
</reference>
<feature type="compositionally biased region" description="Basic and acidic residues" evidence="1">
    <location>
        <begin position="99"/>
        <end position="112"/>
    </location>
</feature>
<dbReference type="Proteomes" id="UP000197019">
    <property type="component" value="Chromosome"/>
</dbReference>
<evidence type="ECO:0000313" key="5">
    <source>
        <dbReference type="Proteomes" id="UP000197019"/>
    </source>
</evidence>
<organism evidence="3 5">
    <name type="scientific">Methylovulum psychrotolerans</name>
    <dbReference type="NCBI Taxonomy" id="1704499"/>
    <lineage>
        <taxon>Bacteria</taxon>
        <taxon>Pseudomonadati</taxon>
        <taxon>Pseudomonadota</taxon>
        <taxon>Gammaproteobacteria</taxon>
        <taxon>Methylococcales</taxon>
        <taxon>Methylococcaceae</taxon>
        <taxon>Methylovulum</taxon>
    </lineage>
</organism>
<keyword evidence="5" id="KW-1185">Reference proteome</keyword>
<evidence type="ECO:0000256" key="1">
    <source>
        <dbReference type="SAM" id="MobiDB-lite"/>
    </source>
</evidence>
<dbReference type="RefSeq" id="WP_088619552.1">
    <property type="nucleotide sequence ID" value="NZ_CP022129.1"/>
</dbReference>
<dbReference type="InterPro" id="IPR031877">
    <property type="entry name" value="SmbP"/>
</dbReference>
<protein>
    <submittedName>
        <fullName evidence="4">Metal-binding protein SmbP</fullName>
    </submittedName>
</protein>
<dbReference type="GO" id="GO:0046872">
    <property type="term" value="F:metal ion binding"/>
    <property type="evidence" value="ECO:0007669"/>
    <property type="project" value="InterPro"/>
</dbReference>
<dbReference type="Proteomes" id="UP000237423">
    <property type="component" value="Unassembled WGS sequence"/>
</dbReference>
<feature type="chain" id="PRO_5036030952" evidence="2">
    <location>
        <begin position="22"/>
        <end position="112"/>
    </location>
</feature>
<sequence length="112" mass="11428">MKKLASICAGLFLILSTAAFAAEDHAAEALSHAKAAVEHGKAGHPPVLVEHAKLALEHTLAGSLVAHGKAKNHLDAAAQSLQDAIDQGGLDQTAPATKSAEEAVEHIKASSK</sequence>
<feature type="region of interest" description="Disordered" evidence="1">
    <location>
        <begin position="86"/>
        <end position="112"/>
    </location>
</feature>
<gene>
    <name evidence="4" type="primary">smbP_2</name>
    <name evidence="4" type="ORF">AADEFJLK_03386</name>
    <name evidence="3" type="ORF">CEK71_11680</name>
</gene>
<dbReference type="EMBL" id="CP022129">
    <property type="protein sequence ID" value="ASF46680.1"/>
    <property type="molecule type" value="Genomic_DNA"/>
</dbReference>
<dbReference type="CDD" id="cd13840">
    <property type="entry name" value="SMBP_like"/>
    <property type="match status" value="1"/>
</dbReference>
<reference evidence="4 6" key="2">
    <citation type="submission" date="2017-11" db="EMBL/GenBank/DDBJ databases">
        <title>Draft Genome Sequence of Methylobacter psychrotolerans Sph1T, an Obligate Methanotroph from Low-Temperature Environments.</title>
        <authorList>
            <person name="Oshkin I.Y."/>
            <person name="Miroshnikov K."/>
            <person name="Belova S.E."/>
            <person name="Korzhenkov A."/>
            <person name="Toshchakov S.V."/>
            <person name="Dedysh S.N."/>
        </authorList>
    </citation>
    <scope>NUCLEOTIDE SEQUENCE [LARGE SCALE GENOMIC DNA]</scope>
    <source>
        <strain evidence="4 6">Sph1</strain>
    </source>
</reference>
<dbReference type="OrthoDB" id="5574328at2"/>
<evidence type="ECO:0000256" key="2">
    <source>
        <dbReference type="SAM" id="SignalP"/>
    </source>
</evidence>
<dbReference type="EMBL" id="PGFZ01000008">
    <property type="protein sequence ID" value="POZ50914.1"/>
    <property type="molecule type" value="Genomic_DNA"/>
</dbReference>
<dbReference type="KEGG" id="mpsy:CEK71_11680"/>
<feature type="signal peptide" evidence="2">
    <location>
        <begin position="1"/>
        <end position="21"/>
    </location>
</feature>
<evidence type="ECO:0000313" key="4">
    <source>
        <dbReference type="EMBL" id="POZ50914.1"/>
    </source>
</evidence>
<evidence type="ECO:0000313" key="3">
    <source>
        <dbReference type="EMBL" id="ASF46680.1"/>
    </source>
</evidence>
<dbReference type="AlphaFoldDB" id="A0A1Z4BZI9"/>
<proteinExistence type="predicted"/>
<name>A0A1Z4BZI9_9GAMM</name>
<dbReference type="Gene3D" id="1.20.120.660">
    <property type="entry name" value="IL-4 antagonist (De novo design) like domain"/>
    <property type="match status" value="1"/>
</dbReference>
<keyword evidence="2" id="KW-0732">Signal</keyword>